<evidence type="ECO:0000313" key="1">
    <source>
        <dbReference type="EMBL" id="EEC05983.1"/>
    </source>
</evidence>
<sequence>MRVGSVLSSCVATSLSLRVLDFCNRLVGRDTRRDFVCSMLILDQLWRRICKLLSSECYLCKQKKKVISSSL</sequence>
<evidence type="ECO:0000313" key="3">
    <source>
        <dbReference type="Proteomes" id="UP000001555"/>
    </source>
</evidence>
<dbReference type="AlphaFoldDB" id="B7PHB1"/>
<dbReference type="PaxDb" id="6945-B7PHB1"/>
<dbReference type="InParanoid" id="B7PHB1"/>
<evidence type="ECO:0000313" key="2">
    <source>
        <dbReference type="EnsemblMetazoa" id="ISCW004106-PA"/>
    </source>
</evidence>
<dbReference type="VEuPathDB" id="VectorBase:ISCI004106"/>
<dbReference type="VEuPathDB" id="VectorBase:ISCW004106"/>
<dbReference type="Proteomes" id="UP000001555">
    <property type="component" value="Unassembled WGS sequence"/>
</dbReference>
<keyword evidence="3" id="KW-1185">Reference proteome</keyword>
<dbReference type="HOGENOM" id="CLU_2742865_0_0_1"/>
<accession>B7PHB1</accession>
<dbReference type="EnsemblMetazoa" id="ISCW004106-RA">
    <property type="protein sequence ID" value="ISCW004106-PA"/>
    <property type="gene ID" value="ISCW004106"/>
</dbReference>
<reference evidence="1 3" key="1">
    <citation type="submission" date="2008-03" db="EMBL/GenBank/DDBJ databases">
        <title>Annotation of Ixodes scapularis.</title>
        <authorList>
            <consortium name="Ixodes scapularis Genome Project Consortium"/>
            <person name="Caler E."/>
            <person name="Hannick L.I."/>
            <person name="Bidwell S."/>
            <person name="Joardar V."/>
            <person name="Thiagarajan M."/>
            <person name="Amedeo P."/>
            <person name="Galinsky K.J."/>
            <person name="Schobel S."/>
            <person name="Inman J."/>
            <person name="Hostetler J."/>
            <person name="Miller J."/>
            <person name="Hammond M."/>
            <person name="Megy K."/>
            <person name="Lawson D."/>
            <person name="Kodira C."/>
            <person name="Sutton G."/>
            <person name="Meyer J."/>
            <person name="Hill C.A."/>
            <person name="Birren B."/>
            <person name="Nene V."/>
            <person name="Collins F."/>
            <person name="Alarcon-Chaidez F."/>
            <person name="Wikel S."/>
            <person name="Strausberg R."/>
        </authorList>
    </citation>
    <scope>NUCLEOTIDE SEQUENCE [LARGE SCALE GENOMIC DNA]</scope>
    <source>
        <strain evidence="3">Wikel</strain>
        <strain evidence="1">Wikel colony</strain>
    </source>
</reference>
<dbReference type="EMBL" id="ABJB011013504">
    <property type="status" value="NOT_ANNOTATED_CDS"/>
    <property type="molecule type" value="Genomic_DNA"/>
</dbReference>
<gene>
    <name evidence="1" type="ORF">IscW_ISCW004106</name>
</gene>
<dbReference type="EMBL" id="DS711851">
    <property type="protein sequence ID" value="EEC05983.1"/>
    <property type="molecule type" value="Genomic_DNA"/>
</dbReference>
<protein>
    <submittedName>
        <fullName evidence="1 2">Uncharacterized protein</fullName>
    </submittedName>
</protein>
<reference evidence="2" key="2">
    <citation type="submission" date="2020-05" db="UniProtKB">
        <authorList>
            <consortium name="EnsemblMetazoa"/>
        </authorList>
    </citation>
    <scope>IDENTIFICATION</scope>
    <source>
        <strain evidence="2">wikel</strain>
    </source>
</reference>
<organism>
    <name type="scientific">Ixodes scapularis</name>
    <name type="common">Black-legged tick</name>
    <name type="synonym">Deer tick</name>
    <dbReference type="NCBI Taxonomy" id="6945"/>
    <lineage>
        <taxon>Eukaryota</taxon>
        <taxon>Metazoa</taxon>
        <taxon>Ecdysozoa</taxon>
        <taxon>Arthropoda</taxon>
        <taxon>Chelicerata</taxon>
        <taxon>Arachnida</taxon>
        <taxon>Acari</taxon>
        <taxon>Parasitiformes</taxon>
        <taxon>Ixodida</taxon>
        <taxon>Ixodoidea</taxon>
        <taxon>Ixodidae</taxon>
        <taxon>Ixodinae</taxon>
        <taxon>Ixodes</taxon>
    </lineage>
</organism>
<proteinExistence type="predicted"/>
<name>B7PHB1_IXOSC</name>